<dbReference type="InterPro" id="IPR002692">
    <property type="entry name" value="S45"/>
</dbReference>
<dbReference type="PANTHER" id="PTHR34218">
    <property type="entry name" value="PEPTIDASE S45 PENICILLIN AMIDASE"/>
    <property type="match status" value="1"/>
</dbReference>
<dbReference type="InterPro" id="IPR029055">
    <property type="entry name" value="Ntn_hydrolases_N"/>
</dbReference>
<evidence type="ECO:0000256" key="4">
    <source>
        <dbReference type="ARBA" id="ARBA00023145"/>
    </source>
</evidence>
<dbReference type="InterPro" id="IPR043147">
    <property type="entry name" value="Penicillin_amidase_A-knob"/>
</dbReference>
<sequence length="727" mass="81845">MKYKVVEADAPFEIVWDKLGIPHIYASSVADAYRGMGYAAGYERLWQIHLSCAYANGEAAALLGERFVEQDAFQRAFNVHGGQTGLPNSKGDWIADAYLEGLNAYVRSLDEIPPEFKHAEAEPREFNRIDVAARYRFTSWFQHKSWTEKLILGRLMATHGVDSFSNHVLHFSEEDRSLVSELNEPLRNLDPKMVKLAYPFVSVPSFSGSNNWAVTGELSSSGKPILATDPHQPHSIPNTFFYAHLNAGSWDAFGAAFAGVPYFMMGYTTDIAWGLTTGCVDCYDLFIEEIKSDQYRTQSGWQSLETQKETIEIKGKSSREITIHKTHHGVLLEPLLKELGMSSSIKENYQTSLYWSLQNVATSAGALALLPTAKSAKEFGEFLFENEVCPLVNNIICVDKKSNLERYIATTMPVRKGVTGSVPLPGWLDKYDFSLAKPEQLLVEENPACGFALTANNDTMGEKGDFYIHNFPSHKARANRISELLNQKKKFSVEDFCFMQLDLLDLRAQEVLPELIKIMQESEDTEVQLAVKLLSEWDCCATSESIAACLYYPFLDSFWQRKFMHTVLKDDLVNLLPLGAPGLNRFDIISFLTPNSPWTDHKQILKTIIQEEMRKVVDRVKLSLGKDYSKWRWGDLHKIQFWHSLSKHNMWKKLKLGPDDIGGSATTLGMSLHVGRGPGKTSENEVPCRVYHGPAYRLVVDLADPQRAKFVIAGGNGGRVDSEFCLN</sequence>
<dbReference type="EMBL" id="UINC01026068">
    <property type="protein sequence ID" value="SVB02836.1"/>
    <property type="molecule type" value="Genomic_DNA"/>
</dbReference>
<dbReference type="AlphaFoldDB" id="A0A382AMY3"/>
<dbReference type="InterPro" id="IPR014395">
    <property type="entry name" value="Pen/GL7ACA/AHL_acylase"/>
</dbReference>
<evidence type="ECO:0000256" key="3">
    <source>
        <dbReference type="ARBA" id="ARBA00022801"/>
    </source>
</evidence>
<dbReference type="GO" id="GO:0016811">
    <property type="term" value="F:hydrolase activity, acting on carbon-nitrogen (but not peptide) bonds, in linear amides"/>
    <property type="evidence" value="ECO:0007669"/>
    <property type="project" value="InterPro"/>
</dbReference>
<evidence type="ECO:0000256" key="2">
    <source>
        <dbReference type="ARBA" id="ARBA00022729"/>
    </source>
</evidence>
<protein>
    <recommendedName>
        <fullName evidence="6">Penicillin amidase</fullName>
    </recommendedName>
</protein>
<dbReference type="GO" id="GO:0017000">
    <property type="term" value="P:antibiotic biosynthetic process"/>
    <property type="evidence" value="ECO:0007669"/>
    <property type="project" value="InterPro"/>
</dbReference>
<dbReference type="Gene3D" id="1.10.439.10">
    <property type="entry name" value="Penicillin Amidohydrolase, domain 1"/>
    <property type="match status" value="1"/>
</dbReference>
<dbReference type="Gene3D" id="2.30.120.10">
    <property type="match status" value="1"/>
</dbReference>
<keyword evidence="4" id="KW-0865">Zymogen</keyword>
<dbReference type="SUPFAM" id="SSF56235">
    <property type="entry name" value="N-terminal nucleophile aminohydrolases (Ntn hydrolases)"/>
    <property type="match status" value="1"/>
</dbReference>
<evidence type="ECO:0000256" key="1">
    <source>
        <dbReference type="ARBA" id="ARBA00006586"/>
    </source>
</evidence>
<evidence type="ECO:0000313" key="5">
    <source>
        <dbReference type="EMBL" id="SVB02836.1"/>
    </source>
</evidence>
<dbReference type="PIRSF" id="PIRSF001227">
    <property type="entry name" value="Pen_acylase"/>
    <property type="match status" value="1"/>
</dbReference>
<dbReference type="PANTHER" id="PTHR34218:SF3">
    <property type="entry name" value="ACYL-HOMOSERINE LACTONE ACYLASE PVDQ"/>
    <property type="match status" value="1"/>
</dbReference>
<keyword evidence="3" id="KW-0378">Hydrolase</keyword>
<dbReference type="Pfam" id="PF01804">
    <property type="entry name" value="Penicil_amidase"/>
    <property type="match status" value="1"/>
</dbReference>
<keyword evidence="2" id="KW-0732">Signal</keyword>
<accession>A0A382AMY3</accession>
<name>A0A382AMY3_9ZZZZ</name>
<gene>
    <name evidence="5" type="ORF">METZ01_LOCUS155690</name>
</gene>
<dbReference type="Gene3D" id="3.60.20.10">
    <property type="entry name" value="Glutamine Phosphoribosylpyrophosphate, subunit 1, domain 1"/>
    <property type="match status" value="1"/>
</dbReference>
<dbReference type="InterPro" id="IPR043146">
    <property type="entry name" value="Penicillin_amidase_N_B-knob"/>
</dbReference>
<feature type="non-terminal residue" evidence="5">
    <location>
        <position position="727"/>
    </location>
</feature>
<dbReference type="InterPro" id="IPR023343">
    <property type="entry name" value="Penicillin_amidase_dom1"/>
</dbReference>
<proteinExistence type="inferred from homology"/>
<comment type="similarity">
    <text evidence="1">Belongs to the peptidase S45 family.</text>
</comment>
<evidence type="ECO:0008006" key="6">
    <source>
        <dbReference type="Google" id="ProtNLM"/>
    </source>
</evidence>
<dbReference type="Gene3D" id="1.10.1400.10">
    <property type="match status" value="1"/>
</dbReference>
<reference evidence="5" key="1">
    <citation type="submission" date="2018-05" db="EMBL/GenBank/DDBJ databases">
        <authorList>
            <person name="Lanie J.A."/>
            <person name="Ng W.-L."/>
            <person name="Kazmierczak K.M."/>
            <person name="Andrzejewski T.M."/>
            <person name="Davidsen T.M."/>
            <person name="Wayne K.J."/>
            <person name="Tettelin H."/>
            <person name="Glass J.I."/>
            <person name="Rusch D."/>
            <person name="Podicherti R."/>
            <person name="Tsui H.-C.T."/>
            <person name="Winkler M.E."/>
        </authorList>
    </citation>
    <scope>NUCLEOTIDE SEQUENCE</scope>
</reference>
<organism evidence="5">
    <name type="scientific">marine metagenome</name>
    <dbReference type="NCBI Taxonomy" id="408172"/>
    <lineage>
        <taxon>unclassified sequences</taxon>
        <taxon>metagenomes</taxon>
        <taxon>ecological metagenomes</taxon>
    </lineage>
</organism>